<dbReference type="AlphaFoldDB" id="A0A8S2Z4F3"/>
<proteinExistence type="predicted"/>
<organism evidence="2 4">
    <name type="scientific">Rotaria magnacalcarata</name>
    <dbReference type="NCBI Taxonomy" id="392030"/>
    <lineage>
        <taxon>Eukaryota</taxon>
        <taxon>Metazoa</taxon>
        <taxon>Spiralia</taxon>
        <taxon>Gnathifera</taxon>
        <taxon>Rotifera</taxon>
        <taxon>Eurotatoria</taxon>
        <taxon>Bdelloidea</taxon>
        <taxon>Philodinida</taxon>
        <taxon>Philodinidae</taxon>
        <taxon>Rotaria</taxon>
    </lineage>
</organism>
<comment type="caution">
    <text evidence="2">The sequence shown here is derived from an EMBL/GenBank/DDBJ whole genome shotgun (WGS) entry which is preliminary data.</text>
</comment>
<evidence type="ECO:0000313" key="3">
    <source>
        <dbReference type="EMBL" id="CAF4659891.1"/>
    </source>
</evidence>
<name>A0A8S2Z4F3_9BILA</name>
<feature type="non-terminal residue" evidence="2">
    <location>
        <position position="26"/>
    </location>
</feature>
<sequence length="26" mass="2910">MEFEADLIDDRVWLGSLAAMENTVAL</sequence>
<dbReference type="EMBL" id="CAJOBJ010117446">
    <property type="protein sequence ID" value="CAF4659891.1"/>
    <property type="molecule type" value="Genomic_DNA"/>
</dbReference>
<gene>
    <name evidence="1" type="ORF">GIL414_LOCUS38411</name>
    <name evidence="3" type="ORF">GIL414_LOCUS41436</name>
    <name evidence="2" type="ORF">SMN809_LOCUS39133</name>
</gene>
<evidence type="ECO:0000313" key="1">
    <source>
        <dbReference type="EMBL" id="CAF4588897.1"/>
    </source>
</evidence>
<reference evidence="2" key="1">
    <citation type="submission" date="2021-02" db="EMBL/GenBank/DDBJ databases">
        <authorList>
            <person name="Nowell W R."/>
        </authorList>
    </citation>
    <scope>NUCLEOTIDE SEQUENCE</scope>
</reference>
<dbReference type="EMBL" id="CAJOBJ010101280">
    <property type="protein sequence ID" value="CAF4588897.1"/>
    <property type="molecule type" value="Genomic_DNA"/>
</dbReference>
<dbReference type="Proteomes" id="UP000676336">
    <property type="component" value="Unassembled WGS sequence"/>
</dbReference>
<accession>A0A8S2Z4F3</accession>
<evidence type="ECO:0000313" key="2">
    <source>
        <dbReference type="EMBL" id="CAF4602159.1"/>
    </source>
</evidence>
<protein>
    <submittedName>
        <fullName evidence="2">Uncharacterized protein</fullName>
    </submittedName>
</protein>
<dbReference type="EMBL" id="CAJOBI010104264">
    <property type="protein sequence ID" value="CAF4602159.1"/>
    <property type="molecule type" value="Genomic_DNA"/>
</dbReference>
<dbReference type="Proteomes" id="UP000681720">
    <property type="component" value="Unassembled WGS sequence"/>
</dbReference>
<evidence type="ECO:0000313" key="4">
    <source>
        <dbReference type="Proteomes" id="UP000676336"/>
    </source>
</evidence>